<dbReference type="OrthoDB" id="198619at2759"/>
<dbReference type="PANTHER" id="PTHR43261">
    <property type="entry name" value="TRANSLATION ELONGATION FACTOR G-RELATED"/>
    <property type="match status" value="1"/>
</dbReference>
<evidence type="ECO:0000256" key="3">
    <source>
        <dbReference type="ARBA" id="ARBA00022768"/>
    </source>
</evidence>
<evidence type="ECO:0000256" key="4">
    <source>
        <dbReference type="ARBA" id="ARBA00022917"/>
    </source>
</evidence>
<dbReference type="Proteomes" id="UP000250275">
    <property type="component" value="Unassembled WGS sequence"/>
</dbReference>
<dbReference type="Pfam" id="PF03143">
    <property type="entry name" value="GTP_EFTU_D3"/>
    <property type="match status" value="1"/>
</dbReference>
<feature type="domain" description="Translation elongation factor EFTu/EF1A C-terminal" evidence="6">
    <location>
        <begin position="370"/>
        <end position="451"/>
    </location>
</feature>
<sequence>MDKNGTDFDHLIQTLKDRLGTNAHAIQCPIGAQDAFDGIINIIEMKAYHFDGEPNEDYKEIPIPEELKDTAEIRSEVFFDALSHFDEDFFTKYAEGKELKVAGIKIVIRKATIADKFFPVLYGGAFKNKGVKLMLNAAIDYLPSPLDVTTIKGILPATSKGAERHSCDEEPFSALALKLMTDTFDGRLFFFTVYLGKLESRSYVSNSTKEKKNLMTLAAAVASYCSKPEASGYKYMFKDYVLLMLQVAVLSNNCDMESVNDNVLELVEVDIRELLTKYEFEGDDTTIIRGFARGTLDGKKEEVDKPVLSAVEDVFTITGRGTVATGRIERGTLKVNDEIDTIVINIGRKKVVVTRIEMFRKLLDEAQAGSITPCTKFEGEVYILTDQEGRRHISCNSAYRPKFYFRGIDVTGIMEDFINEGERSQLTMLCDYVTITVGLIHPVALEKGQHLVIPLTMTHGNTNKSFEQLLLIYLEPNKIIEPNKSNVKILVSAGYGYPPGTKIIKSEMSEISTLIK</sequence>
<comment type="subcellular location">
    <subcellularLocation>
        <location evidence="1">Cytoplasm</location>
    </subcellularLocation>
</comment>
<evidence type="ECO:0000259" key="7">
    <source>
        <dbReference type="Pfam" id="PF03144"/>
    </source>
</evidence>
<gene>
    <name evidence="8" type="ORF">WN48_07820</name>
</gene>
<keyword evidence="9" id="KW-1185">Reference proteome</keyword>
<dbReference type="EMBL" id="KQ764663">
    <property type="protein sequence ID" value="OAD54457.1"/>
    <property type="molecule type" value="Genomic_DNA"/>
</dbReference>
<dbReference type="GO" id="GO:0005737">
    <property type="term" value="C:cytoplasm"/>
    <property type="evidence" value="ECO:0007669"/>
    <property type="project" value="UniProtKB-SubCell"/>
</dbReference>
<dbReference type="SUPFAM" id="SSF52540">
    <property type="entry name" value="P-loop containing nucleoside triphosphate hydrolases"/>
    <property type="match status" value="1"/>
</dbReference>
<dbReference type="GO" id="GO:0032790">
    <property type="term" value="P:ribosome disassembly"/>
    <property type="evidence" value="ECO:0007669"/>
    <property type="project" value="TreeGrafter"/>
</dbReference>
<dbReference type="GO" id="GO:0005525">
    <property type="term" value="F:GTP binding"/>
    <property type="evidence" value="ECO:0007669"/>
    <property type="project" value="UniProtKB-KW"/>
</dbReference>
<feature type="domain" description="Translation elongation factor EFTu-like" evidence="7">
    <location>
        <begin position="321"/>
        <end position="369"/>
    </location>
</feature>
<name>A0A310SL45_9HYME</name>
<dbReference type="InterPro" id="IPR009000">
    <property type="entry name" value="Transl_B-barrel_sf"/>
</dbReference>
<dbReference type="InterPro" id="IPR004161">
    <property type="entry name" value="EFTu-like_2"/>
</dbReference>
<evidence type="ECO:0000259" key="6">
    <source>
        <dbReference type="Pfam" id="PF03143"/>
    </source>
</evidence>
<keyword evidence="3 8" id="KW-0251">Elongation factor</keyword>
<dbReference type="SUPFAM" id="SSF50447">
    <property type="entry name" value="Translation proteins"/>
    <property type="match status" value="2"/>
</dbReference>
<dbReference type="InterPro" id="IPR004160">
    <property type="entry name" value="Transl_elong_EFTu/EF1A_C"/>
</dbReference>
<protein>
    <submittedName>
        <fullName evidence="8">Elongation factor G</fullName>
    </submittedName>
</protein>
<reference evidence="8 9" key="1">
    <citation type="submission" date="2015-07" db="EMBL/GenBank/DDBJ databases">
        <title>The genome of Eufriesea mexicana.</title>
        <authorList>
            <person name="Pan H."/>
            <person name="Kapheim K."/>
        </authorList>
    </citation>
    <scope>NUCLEOTIDE SEQUENCE [LARGE SCALE GENOMIC DNA]</scope>
    <source>
        <strain evidence="8">0111107269</strain>
        <tissue evidence="8">Whole body</tissue>
    </source>
</reference>
<dbReference type="Pfam" id="PF03144">
    <property type="entry name" value="GTP_EFTU_D2"/>
    <property type="match status" value="1"/>
</dbReference>
<dbReference type="SUPFAM" id="SSF50465">
    <property type="entry name" value="EF-Tu/eEF-1alpha/eIF2-gamma C-terminal domain"/>
    <property type="match status" value="1"/>
</dbReference>
<evidence type="ECO:0000313" key="8">
    <source>
        <dbReference type="EMBL" id="OAD54457.1"/>
    </source>
</evidence>
<dbReference type="Gene3D" id="2.40.30.10">
    <property type="entry name" value="Translation factors"/>
    <property type="match status" value="3"/>
</dbReference>
<dbReference type="Gene3D" id="3.40.50.300">
    <property type="entry name" value="P-loop containing nucleotide triphosphate hydrolases"/>
    <property type="match status" value="1"/>
</dbReference>
<accession>A0A310SL45</accession>
<keyword evidence="5" id="KW-0342">GTP-binding</keyword>
<dbReference type="AlphaFoldDB" id="A0A310SL45"/>
<keyword evidence="2" id="KW-0547">Nucleotide-binding</keyword>
<evidence type="ECO:0000256" key="2">
    <source>
        <dbReference type="ARBA" id="ARBA00022741"/>
    </source>
</evidence>
<dbReference type="GO" id="GO:0003746">
    <property type="term" value="F:translation elongation factor activity"/>
    <property type="evidence" value="ECO:0007669"/>
    <property type="project" value="UniProtKB-KW"/>
</dbReference>
<keyword evidence="4" id="KW-0648">Protein biosynthesis</keyword>
<organism evidence="8 9">
    <name type="scientific">Eufriesea mexicana</name>
    <dbReference type="NCBI Taxonomy" id="516756"/>
    <lineage>
        <taxon>Eukaryota</taxon>
        <taxon>Metazoa</taxon>
        <taxon>Ecdysozoa</taxon>
        <taxon>Arthropoda</taxon>
        <taxon>Hexapoda</taxon>
        <taxon>Insecta</taxon>
        <taxon>Pterygota</taxon>
        <taxon>Neoptera</taxon>
        <taxon>Endopterygota</taxon>
        <taxon>Hymenoptera</taxon>
        <taxon>Apocrita</taxon>
        <taxon>Aculeata</taxon>
        <taxon>Apoidea</taxon>
        <taxon>Anthophila</taxon>
        <taxon>Apidae</taxon>
        <taxon>Eufriesea</taxon>
    </lineage>
</organism>
<dbReference type="InterPro" id="IPR009001">
    <property type="entry name" value="Transl_elong_EF1A/Init_IF2_C"/>
</dbReference>
<dbReference type="PANTHER" id="PTHR43261:SF1">
    <property type="entry name" value="RIBOSOME-RELEASING FACTOR 2, MITOCHONDRIAL"/>
    <property type="match status" value="1"/>
</dbReference>
<proteinExistence type="predicted"/>
<evidence type="ECO:0000256" key="5">
    <source>
        <dbReference type="ARBA" id="ARBA00023134"/>
    </source>
</evidence>
<evidence type="ECO:0000313" key="9">
    <source>
        <dbReference type="Proteomes" id="UP000250275"/>
    </source>
</evidence>
<dbReference type="InterPro" id="IPR027417">
    <property type="entry name" value="P-loop_NTPase"/>
</dbReference>
<evidence type="ECO:0000256" key="1">
    <source>
        <dbReference type="ARBA" id="ARBA00004496"/>
    </source>
</evidence>